<keyword evidence="10" id="KW-1185">Reference proteome</keyword>
<keyword evidence="2" id="KW-0964">Secreted</keyword>
<comment type="subcellular location">
    <subcellularLocation>
        <location evidence="1">Secreted</location>
    </subcellularLocation>
</comment>
<dbReference type="GO" id="GO:0005576">
    <property type="term" value="C:extracellular region"/>
    <property type="evidence" value="ECO:0007669"/>
    <property type="project" value="UniProtKB-SubCell"/>
</dbReference>
<dbReference type="Gene3D" id="2.40.10.10">
    <property type="entry name" value="Trypsin-like serine proteases"/>
    <property type="match status" value="4"/>
</dbReference>
<dbReference type="PANTHER" id="PTHR24258:SF140">
    <property type="entry name" value="BCDNA.GH08420-RELATED"/>
    <property type="match status" value="1"/>
</dbReference>
<proteinExistence type="predicted"/>
<protein>
    <recommendedName>
        <fullName evidence="8">Peptidase S1 domain-containing protein</fullName>
    </recommendedName>
</protein>
<sequence>MGKSLLNRLVYVLRFKSRLVRSSTRNVQTLLNASSNGTTSTLQTSSPSTDTIEIDESIDSNPFPFNRQCGIPTRAEIMRRGRIVGGETVHDGEYPWMVSLLLRGRHYCGAVVIDKQWLLTAAHCVYGHDTNSFTALLGSVYSLSSTYSGRGINPHHNSGSVPANESLSTSNQVKTNLTVDTETVDKNNSEANDDGSRSAGYENLMLVNVDKLVVHENFTRTDFFRNDIALIRLAEKIDYNRFISPVCLPVNVNFDRDSRPREGAFDRTENEIIQNLGAEMEKLKRPVVNEKKNESNGNESDSYGNSGIVVGWGAIEKYGDNGASRGFLKELNKKKFSVVRNERNLTQVLKVADMDDVLRLRKVELPFIDRPTCERWYASRGRPIRLIDAQFCAGLYEGGKDACRGDSGGPILERIVNYDREGQIIKSQYQVVGIVSAGIGCALPKLPGIYTRVESYLGWIQDNMNSLPRDAEMDSSYEYEEGWQRRRR</sequence>
<dbReference type="InterPro" id="IPR001254">
    <property type="entry name" value="Trypsin_dom"/>
</dbReference>
<evidence type="ECO:0000256" key="5">
    <source>
        <dbReference type="ARBA" id="ARBA00023180"/>
    </source>
</evidence>
<keyword evidence="6" id="KW-0720">Serine protease</keyword>
<reference evidence="9" key="1">
    <citation type="submission" date="2022-12" db="EMBL/GenBank/DDBJ databases">
        <title>Genome assemblies of Blomia tropicalis.</title>
        <authorList>
            <person name="Cui Y."/>
        </authorList>
    </citation>
    <scope>NUCLEOTIDE SEQUENCE</scope>
    <source>
        <tissue evidence="9">Adult mites</tissue>
    </source>
</reference>
<evidence type="ECO:0000256" key="1">
    <source>
        <dbReference type="ARBA" id="ARBA00004613"/>
    </source>
</evidence>
<dbReference type="CDD" id="cd00190">
    <property type="entry name" value="Tryp_SPc"/>
    <property type="match status" value="1"/>
</dbReference>
<dbReference type="InterPro" id="IPR001314">
    <property type="entry name" value="Peptidase_S1A"/>
</dbReference>
<dbReference type="GO" id="GO:0004252">
    <property type="term" value="F:serine-type endopeptidase activity"/>
    <property type="evidence" value="ECO:0007669"/>
    <property type="project" value="InterPro"/>
</dbReference>
<dbReference type="PRINTS" id="PR00722">
    <property type="entry name" value="CHYMOTRYPSIN"/>
</dbReference>
<feature type="region of interest" description="Disordered" evidence="7">
    <location>
        <begin position="153"/>
        <end position="197"/>
    </location>
</feature>
<keyword evidence="5" id="KW-0325">Glycoprotein</keyword>
<dbReference type="PROSITE" id="PS00134">
    <property type="entry name" value="TRYPSIN_HIS"/>
    <property type="match status" value="1"/>
</dbReference>
<dbReference type="InterPro" id="IPR009003">
    <property type="entry name" value="Peptidase_S1_PA"/>
</dbReference>
<organism evidence="9 10">
    <name type="scientific">Blomia tropicalis</name>
    <name type="common">Mite</name>
    <dbReference type="NCBI Taxonomy" id="40697"/>
    <lineage>
        <taxon>Eukaryota</taxon>
        <taxon>Metazoa</taxon>
        <taxon>Ecdysozoa</taxon>
        <taxon>Arthropoda</taxon>
        <taxon>Chelicerata</taxon>
        <taxon>Arachnida</taxon>
        <taxon>Acari</taxon>
        <taxon>Acariformes</taxon>
        <taxon>Sarcoptiformes</taxon>
        <taxon>Astigmata</taxon>
        <taxon>Glycyphagoidea</taxon>
        <taxon>Echimyopodidae</taxon>
        <taxon>Blomia</taxon>
    </lineage>
</organism>
<dbReference type="Proteomes" id="UP001142055">
    <property type="component" value="Chromosome 1"/>
</dbReference>
<evidence type="ECO:0000256" key="2">
    <source>
        <dbReference type="ARBA" id="ARBA00022525"/>
    </source>
</evidence>
<dbReference type="Pfam" id="PF00089">
    <property type="entry name" value="Trypsin"/>
    <property type="match status" value="3"/>
</dbReference>
<evidence type="ECO:0000256" key="4">
    <source>
        <dbReference type="ARBA" id="ARBA00023157"/>
    </source>
</evidence>
<gene>
    <name evidence="9" type="ORF">RDWZM_001515</name>
</gene>
<evidence type="ECO:0000256" key="7">
    <source>
        <dbReference type="SAM" id="MobiDB-lite"/>
    </source>
</evidence>
<comment type="caution">
    <text evidence="9">The sequence shown here is derived from an EMBL/GenBank/DDBJ whole genome shotgun (WGS) entry which is preliminary data.</text>
</comment>
<dbReference type="PROSITE" id="PS00135">
    <property type="entry name" value="TRYPSIN_SER"/>
    <property type="match status" value="1"/>
</dbReference>
<dbReference type="InterPro" id="IPR043504">
    <property type="entry name" value="Peptidase_S1_PA_chymotrypsin"/>
</dbReference>
<accession>A0A9Q0RQT4</accession>
<dbReference type="FunFam" id="2.40.10.10:FF:000054">
    <property type="entry name" value="Complement C1r subcomponent"/>
    <property type="match status" value="1"/>
</dbReference>
<dbReference type="GO" id="GO:0006508">
    <property type="term" value="P:proteolysis"/>
    <property type="evidence" value="ECO:0007669"/>
    <property type="project" value="UniProtKB-KW"/>
</dbReference>
<dbReference type="SUPFAM" id="SSF50494">
    <property type="entry name" value="Trypsin-like serine proteases"/>
    <property type="match status" value="1"/>
</dbReference>
<name>A0A9Q0RQT4_BLOTA</name>
<evidence type="ECO:0000256" key="3">
    <source>
        <dbReference type="ARBA" id="ARBA00022729"/>
    </source>
</evidence>
<dbReference type="PROSITE" id="PS50240">
    <property type="entry name" value="TRYPSIN_DOM"/>
    <property type="match status" value="1"/>
</dbReference>
<keyword evidence="6" id="KW-0645">Protease</keyword>
<dbReference type="InterPro" id="IPR018114">
    <property type="entry name" value="TRYPSIN_HIS"/>
</dbReference>
<dbReference type="SMART" id="SM00020">
    <property type="entry name" value="Tryp_SPc"/>
    <property type="match status" value="1"/>
</dbReference>
<keyword evidence="4" id="KW-1015">Disulfide bond</keyword>
<dbReference type="EMBL" id="JAPWDV010000001">
    <property type="protein sequence ID" value="KAJ6222970.1"/>
    <property type="molecule type" value="Genomic_DNA"/>
</dbReference>
<dbReference type="AlphaFoldDB" id="A0A9Q0RQT4"/>
<evidence type="ECO:0000313" key="10">
    <source>
        <dbReference type="Proteomes" id="UP001142055"/>
    </source>
</evidence>
<evidence type="ECO:0000313" key="9">
    <source>
        <dbReference type="EMBL" id="KAJ6222970.1"/>
    </source>
</evidence>
<evidence type="ECO:0000259" key="8">
    <source>
        <dbReference type="PROSITE" id="PS50240"/>
    </source>
</evidence>
<dbReference type="InterPro" id="IPR033116">
    <property type="entry name" value="TRYPSIN_SER"/>
</dbReference>
<keyword evidence="3" id="KW-0732">Signal</keyword>
<feature type="compositionally biased region" description="Polar residues" evidence="7">
    <location>
        <begin position="155"/>
        <end position="181"/>
    </location>
</feature>
<feature type="domain" description="Peptidase S1" evidence="8">
    <location>
        <begin position="83"/>
        <end position="465"/>
    </location>
</feature>
<keyword evidence="6" id="KW-0378">Hydrolase</keyword>
<evidence type="ECO:0000256" key="6">
    <source>
        <dbReference type="RuleBase" id="RU363034"/>
    </source>
</evidence>
<dbReference type="PANTHER" id="PTHR24258">
    <property type="entry name" value="SERINE PROTEASE-RELATED"/>
    <property type="match status" value="1"/>
</dbReference>